<dbReference type="Gene3D" id="1.10.3120.10">
    <property type="entry name" value="Trigger factor, C-terminal domain"/>
    <property type="match status" value="1"/>
</dbReference>
<comment type="similarity">
    <text evidence="2">Belongs to the FKBP-type PPIase family. Tig subfamily.</text>
</comment>
<keyword evidence="5" id="KW-0143">Chaperone</keyword>
<dbReference type="NCBIfam" id="TIGR00115">
    <property type="entry name" value="tig"/>
    <property type="match status" value="1"/>
</dbReference>
<sequence length="299" mass="33439">MEITPTEVTDAAVEAELNRLQNEHSRLVPVTEGMAQKGDFVKLNFDGSVDGVPFEGGKAENYELELGSNSFIPGFEDQLAGRALNEEITVNVTFPESYHAAELAGKPAVFLCKLTEIRRKEVLPLDDDFAKDVSDVETLEELRAQLRSNLADAAALKDKEARREAILSKVVENAQVEIPEIMITRQAEQMLKNFENSLLRQGLKLTDYQNILGKTEEDMKADFRPQAEKAVRHTLVIDEVTKVENITATEEEIDAYLAEMAKSYQMEMDAFKGIVNAQGMLPQLVSEVHYKKTIDFLVG</sequence>
<keyword evidence="4" id="KW-0697">Rotamase</keyword>
<dbReference type="EMBL" id="VSSQ01006706">
    <property type="protein sequence ID" value="MPM33602.1"/>
    <property type="molecule type" value="Genomic_DNA"/>
</dbReference>
<dbReference type="Gene3D" id="3.10.50.40">
    <property type="match status" value="1"/>
</dbReference>
<dbReference type="GO" id="GO:0003755">
    <property type="term" value="F:peptidyl-prolyl cis-trans isomerase activity"/>
    <property type="evidence" value="ECO:0007669"/>
    <property type="project" value="UniProtKB-KW"/>
</dbReference>
<dbReference type="InterPro" id="IPR001179">
    <property type="entry name" value="PPIase_FKBP_dom"/>
</dbReference>
<dbReference type="InterPro" id="IPR008880">
    <property type="entry name" value="Trigger_fac_C"/>
</dbReference>
<accession>A0A644YYP9</accession>
<dbReference type="GO" id="GO:0015031">
    <property type="term" value="P:protein transport"/>
    <property type="evidence" value="ECO:0007669"/>
    <property type="project" value="InterPro"/>
</dbReference>
<evidence type="ECO:0000256" key="6">
    <source>
        <dbReference type="ARBA" id="ARBA00023235"/>
    </source>
</evidence>
<dbReference type="EC" id="5.2.1.8" evidence="3"/>
<dbReference type="Pfam" id="PF00254">
    <property type="entry name" value="FKBP_C"/>
    <property type="match status" value="1"/>
</dbReference>
<evidence type="ECO:0000256" key="3">
    <source>
        <dbReference type="ARBA" id="ARBA00013194"/>
    </source>
</evidence>
<dbReference type="AlphaFoldDB" id="A0A644YYP9"/>
<organism evidence="8">
    <name type="scientific">bioreactor metagenome</name>
    <dbReference type="NCBI Taxonomy" id="1076179"/>
    <lineage>
        <taxon>unclassified sequences</taxon>
        <taxon>metagenomes</taxon>
        <taxon>ecological metagenomes</taxon>
    </lineage>
</organism>
<dbReference type="SUPFAM" id="SSF54534">
    <property type="entry name" value="FKBP-like"/>
    <property type="match status" value="1"/>
</dbReference>
<evidence type="ECO:0000256" key="5">
    <source>
        <dbReference type="ARBA" id="ARBA00023186"/>
    </source>
</evidence>
<dbReference type="InterPro" id="IPR005215">
    <property type="entry name" value="Trig_fac"/>
</dbReference>
<dbReference type="PROSITE" id="PS50059">
    <property type="entry name" value="FKBP_PPIASE"/>
    <property type="match status" value="1"/>
</dbReference>
<dbReference type="InterPro" id="IPR037041">
    <property type="entry name" value="Trigger_fac_C_sf"/>
</dbReference>
<dbReference type="SUPFAM" id="SSF109998">
    <property type="entry name" value="Triger factor/SurA peptide-binding domain-like"/>
    <property type="match status" value="1"/>
</dbReference>
<evidence type="ECO:0000256" key="4">
    <source>
        <dbReference type="ARBA" id="ARBA00023110"/>
    </source>
</evidence>
<evidence type="ECO:0000313" key="8">
    <source>
        <dbReference type="EMBL" id="MPM33602.1"/>
    </source>
</evidence>
<reference evidence="8" key="1">
    <citation type="submission" date="2019-08" db="EMBL/GenBank/DDBJ databases">
        <authorList>
            <person name="Kucharzyk K."/>
            <person name="Murdoch R.W."/>
            <person name="Higgins S."/>
            <person name="Loffler F."/>
        </authorList>
    </citation>
    <scope>NUCLEOTIDE SEQUENCE</scope>
</reference>
<dbReference type="GO" id="GO:0006457">
    <property type="term" value="P:protein folding"/>
    <property type="evidence" value="ECO:0007669"/>
    <property type="project" value="InterPro"/>
</dbReference>
<comment type="catalytic activity">
    <reaction evidence="1">
        <text>[protein]-peptidylproline (omega=180) = [protein]-peptidylproline (omega=0)</text>
        <dbReference type="Rhea" id="RHEA:16237"/>
        <dbReference type="Rhea" id="RHEA-COMP:10747"/>
        <dbReference type="Rhea" id="RHEA-COMP:10748"/>
        <dbReference type="ChEBI" id="CHEBI:83833"/>
        <dbReference type="ChEBI" id="CHEBI:83834"/>
        <dbReference type="EC" id="5.2.1.8"/>
    </reaction>
</comment>
<dbReference type="FunFam" id="3.10.50.40:FF:000001">
    <property type="entry name" value="Trigger factor"/>
    <property type="match status" value="1"/>
</dbReference>
<dbReference type="InterPro" id="IPR046357">
    <property type="entry name" value="PPIase_dom_sf"/>
</dbReference>
<dbReference type="Pfam" id="PF05698">
    <property type="entry name" value="Trigger_C"/>
    <property type="match status" value="1"/>
</dbReference>
<comment type="caution">
    <text evidence="8">The sequence shown here is derived from an EMBL/GenBank/DDBJ whole genome shotgun (WGS) entry which is preliminary data.</text>
</comment>
<keyword evidence="6 8" id="KW-0413">Isomerase</keyword>
<evidence type="ECO:0000256" key="1">
    <source>
        <dbReference type="ARBA" id="ARBA00000971"/>
    </source>
</evidence>
<dbReference type="InterPro" id="IPR027304">
    <property type="entry name" value="Trigger_fact/SurA_dom_sf"/>
</dbReference>
<name>A0A644YYP9_9ZZZZ</name>
<proteinExistence type="inferred from homology"/>
<feature type="domain" description="PPIase FKBP-type" evidence="7">
    <location>
        <begin position="38"/>
        <end position="139"/>
    </location>
</feature>
<evidence type="ECO:0000256" key="2">
    <source>
        <dbReference type="ARBA" id="ARBA00005464"/>
    </source>
</evidence>
<protein>
    <recommendedName>
        <fullName evidence="3">peptidylprolyl isomerase</fullName>
        <ecNumber evidence="3">5.2.1.8</ecNumber>
    </recommendedName>
</protein>
<evidence type="ECO:0000259" key="7">
    <source>
        <dbReference type="PROSITE" id="PS50059"/>
    </source>
</evidence>
<gene>
    <name evidence="8" type="primary">tig_32</name>
    <name evidence="8" type="ORF">SDC9_80179</name>
</gene>